<evidence type="ECO:0000259" key="9">
    <source>
        <dbReference type="Pfam" id="PF00266"/>
    </source>
</evidence>
<proteinExistence type="inferred from homology"/>
<dbReference type="SUPFAM" id="SSF53383">
    <property type="entry name" value="PLP-dependent transferases"/>
    <property type="match status" value="1"/>
</dbReference>
<dbReference type="EC" id="2.8.1.7" evidence="3 8"/>
<dbReference type="EMBL" id="FNYK01000014">
    <property type="protein sequence ID" value="SEI64568.1"/>
    <property type="molecule type" value="Genomic_DNA"/>
</dbReference>
<dbReference type="Gene3D" id="3.40.640.10">
    <property type="entry name" value="Type I PLP-dependent aspartate aminotransferase-like (Major domain)"/>
    <property type="match status" value="1"/>
</dbReference>
<dbReference type="eggNOG" id="COG0520">
    <property type="taxonomic scope" value="Bacteria"/>
</dbReference>
<dbReference type="InterPro" id="IPR016454">
    <property type="entry name" value="Cysteine_dSase"/>
</dbReference>
<keyword evidence="5 8" id="KW-0663">Pyridoxal phosphate</keyword>
<comment type="cofactor">
    <cofactor evidence="1 7">
        <name>pyridoxal 5'-phosphate</name>
        <dbReference type="ChEBI" id="CHEBI:597326"/>
    </cofactor>
</comment>
<comment type="catalytic activity">
    <reaction evidence="6 8">
        <text>(sulfur carrier)-H + L-cysteine = (sulfur carrier)-SH + L-alanine</text>
        <dbReference type="Rhea" id="RHEA:43892"/>
        <dbReference type="Rhea" id="RHEA-COMP:14737"/>
        <dbReference type="Rhea" id="RHEA-COMP:14739"/>
        <dbReference type="ChEBI" id="CHEBI:29917"/>
        <dbReference type="ChEBI" id="CHEBI:35235"/>
        <dbReference type="ChEBI" id="CHEBI:57972"/>
        <dbReference type="ChEBI" id="CHEBI:64428"/>
        <dbReference type="EC" id="2.8.1.7"/>
    </reaction>
</comment>
<evidence type="ECO:0000256" key="1">
    <source>
        <dbReference type="ARBA" id="ARBA00001933"/>
    </source>
</evidence>
<evidence type="ECO:0000313" key="10">
    <source>
        <dbReference type="EMBL" id="SEI64568.1"/>
    </source>
</evidence>
<dbReference type="PANTHER" id="PTHR43586">
    <property type="entry name" value="CYSTEINE DESULFURASE"/>
    <property type="match status" value="1"/>
</dbReference>
<comment type="function">
    <text evidence="8">Catalyzes the removal of elemental sulfur and selenium atoms from L-cysteine, L-cystine, L-selenocysteine, and L-selenocystine to produce L-alanine.</text>
</comment>
<dbReference type="GO" id="GO:0006534">
    <property type="term" value="P:cysteine metabolic process"/>
    <property type="evidence" value="ECO:0007669"/>
    <property type="project" value="UniProtKB-UniRule"/>
</dbReference>
<keyword evidence="4 8" id="KW-0808">Transferase</keyword>
<accession>A0A1H6S8X8</accession>
<dbReference type="OrthoDB" id="9804366at2"/>
<dbReference type="Gene3D" id="3.90.1150.10">
    <property type="entry name" value="Aspartate Aminotransferase, domain 1"/>
    <property type="match status" value="1"/>
</dbReference>
<dbReference type="STRING" id="322505.SAMN04487836_1078"/>
<dbReference type="Pfam" id="PF00266">
    <property type="entry name" value="Aminotran_5"/>
    <property type="match status" value="1"/>
</dbReference>
<sequence>MYDVYKVREDFPMLKNKVKMHNAPLVYLDSNATTLKPQCVIDAVVDYLSNYSANAERGDYDLSHDVDMHFEGARETLRQFINAKEKDELIFTSGSTDGLNMVAYGYGLTHLKAGDEILLSYAEHASNTLPWFDVAKQTGAIIKYIPIDETGHITLDAVKATVTEHTKIISLAIMTNVLGFEVPIGEIAHYAHTKGIVVVADGAQSVPHMVTDVQKDDIDFLAFSGHKMLGPTGIGVLYGKRALLEEMHPVRSGGGSNARYNKEGEVTLKEIPYRFEAGTPNIEGAVGLGAAAKYLMNLGMENVVAHEEAMRKYAIERLEELDNVDVYNKEATGAIAMNIKDVFSQDAASLFNTYGIAVRAGEHCAKILDNYLGVNSTVRASFYVYTTKEDIDAFIEVCKKGDDFLDAFFR</sequence>
<dbReference type="GO" id="GO:0016829">
    <property type="term" value="F:lyase activity"/>
    <property type="evidence" value="ECO:0007669"/>
    <property type="project" value="UniProtKB-KW"/>
</dbReference>
<keyword evidence="11" id="KW-1185">Reference proteome</keyword>
<evidence type="ECO:0000256" key="7">
    <source>
        <dbReference type="RuleBase" id="RU004504"/>
    </source>
</evidence>
<evidence type="ECO:0000256" key="6">
    <source>
        <dbReference type="ARBA" id="ARBA00050776"/>
    </source>
</evidence>
<dbReference type="PROSITE" id="PS00595">
    <property type="entry name" value="AA_TRANSFER_CLASS_5"/>
    <property type="match status" value="1"/>
</dbReference>
<dbReference type="PANTHER" id="PTHR43586:SF8">
    <property type="entry name" value="CYSTEINE DESULFURASE 1, CHLOROPLASTIC"/>
    <property type="match status" value="1"/>
</dbReference>
<reference evidence="11" key="1">
    <citation type="submission" date="2016-10" db="EMBL/GenBank/DDBJ databases">
        <authorList>
            <person name="Varghese N."/>
        </authorList>
    </citation>
    <scope>NUCLEOTIDE SEQUENCE [LARGE SCALE GENOMIC DNA]</scope>
    <source>
        <strain evidence="11">DSM 20406</strain>
    </source>
</reference>
<dbReference type="InterPro" id="IPR015421">
    <property type="entry name" value="PyrdxlP-dep_Trfase_major"/>
</dbReference>
<dbReference type="GO" id="GO:0031071">
    <property type="term" value="F:cysteine desulfurase activity"/>
    <property type="evidence" value="ECO:0007669"/>
    <property type="project" value="UniProtKB-UniRule"/>
</dbReference>
<keyword evidence="10" id="KW-0456">Lyase</keyword>
<evidence type="ECO:0000256" key="8">
    <source>
        <dbReference type="RuleBase" id="RU004506"/>
    </source>
</evidence>
<evidence type="ECO:0000256" key="3">
    <source>
        <dbReference type="ARBA" id="ARBA00012239"/>
    </source>
</evidence>
<dbReference type="CDD" id="cd06453">
    <property type="entry name" value="SufS_like"/>
    <property type="match status" value="1"/>
</dbReference>
<dbReference type="InterPro" id="IPR010970">
    <property type="entry name" value="Cys_dSase_SufS"/>
</dbReference>
<dbReference type="InterPro" id="IPR000192">
    <property type="entry name" value="Aminotrans_V_dom"/>
</dbReference>
<evidence type="ECO:0000313" key="11">
    <source>
        <dbReference type="Proteomes" id="UP000183028"/>
    </source>
</evidence>
<evidence type="ECO:0000256" key="2">
    <source>
        <dbReference type="ARBA" id="ARBA00010447"/>
    </source>
</evidence>
<dbReference type="GO" id="GO:0030170">
    <property type="term" value="F:pyridoxal phosphate binding"/>
    <property type="evidence" value="ECO:0007669"/>
    <property type="project" value="UniProtKB-UniRule"/>
</dbReference>
<dbReference type="NCBIfam" id="TIGR01979">
    <property type="entry name" value="sufS"/>
    <property type="match status" value="1"/>
</dbReference>
<dbReference type="AlphaFoldDB" id="A0A1H6S8X8"/>
<dbReference type="PIRSF" id="PIRSF005572">
    <property type="entry name" value="NifS"/>
    <property type="match status" value="1"/>
</dbReference>
<gene>
    <name evidence="10" type="ORF">SAMN04487834_101418</name>
</gene>
<comment type="similarity">
    <text evidence="2 8">Belongs to the class-V pyridoxal-phosphate-dependent aminotransferase family. Csd subfamily.</text>
</comment>
<dbReference type="InterPro" id="IPR015422">
    <property type="entry name" value="PyrdxlP-dep_Trfase_small"/>
</dbReference>
<dbReference type="InterPro" id="IPR020578">
    <property type="entry name" value="Aminotrans_V_PyrdxlP_BS"/>
</dbReference>
<dbReference type="RefSeq" id="WP_074731676.1">
    <property type="nucleotide sequence ID" value="NZ_CACVPP010000018.1"/>
</dbReference>
<protein>
    <recommendedName>
        <fullName evidence="3 8">Cysteine desulfurase</fullName>
        <ecNumber evidence="3 8">2.8.1.7</ecNumber>
    </recommendedName>
</protein>
<evidence type="ECO:0000256" key="4">
    <source>
        <dbReference type="ARBA" id="ARBA00022679"/>
    </source>
</evidence>
<dbReference type="InterPro" id="IPR015424">
    <property type="entry name" value="PyrdxlP-dep_Trfase"/>
</dbReference>
<organism evidence="10 11">
    <name type="scientific">Sharpea azabuensis</name>
    <dbReference type="NCBI Taxonomy" id="322505"/>
    <lineage>
        <taxon>Bacteria</taxon>
        <taxon>Bacillati</taxon>
        <taxon>Bacillota</taxon>
        <taxon>Erysipelotrichia</taxon>
        <taxon>Erysipelotrichales</taxon>
        <taxon>Coprobacillaceae</taxon>
        <taxon>Sharpea</taxon>
    </lineage>
</organism>
<evidence type="ECO:0000256" key="5">
    <source>
        <dbReference type="ARBA" id="ARBA00022898"/>
    </source>
</evidence>
<feature type="domain" description="Aminotransferase class V" evidence="9">
    <location>
        <begin position="26"/>
        <end position="394"/>
    </location>
</feature>
<dbReference type="Proteomes" id="UP000183028">
    <property type="component" value="Unassembled WGS sequence"/>
</dbReference>
<name>A0A1H6S8X8_9FIRM</name>